<dbReference type="EMBL" id="JAHKPD010000011">
    <property type="protein sequence ID" value="MBU2950085.1"/>
    <property type="molecule type" value="Genomic_DNA"/>
</dbReference>
<organism evidence="1 2">
    <name type="scientific">Pseudotamlana agarivorans</name>
    <dbReference type="NCBI Taxonomy" id="481183"/>
    <lineage>
        <taxon>Bacteria</taxon>
        <taxon>Pseudomonadati</taxon>
        <taxon>Bacteroidota</taxon>
        <taxon>Flavobacteriia</taxon>
        <taxon>Flavobacteriales</taxon>
        <taxon>Flavobacteriaceae</taxon>
        <taxon>Pseudotamlana</taxon>
    </lineage>
</organism>
<protein>
    <submittedName>
        <fullName evidence="1">Uncharacterized protein</fullName>
    </submittedName>
</protein>
<keyword evidence="2" id="KW-1185">Reference proteome</keyword>
<evidence type="ECO:0000313" key="1">
    <source>
        <dbReference type="EMBL" id="MBU2950085.1"/>
    </source>
</evidence>
<dbReference type="Proteomes" id="UP001647509">
    <property type="component" value="Unassembled WGS sequence"/>
</dbReference>
<proteinExistence type="predicted"/>
<reference evidence="1" key="1">
    <citation type="submission" date="2021-05" db="EMBL/GenBank/DDBJ databases">
        <title>Draft genomes of bacteria isolated from model marine particles.</title>
        <authorList>
            <person name="Datta M.S."/>
            <person name="Schwartzman J.A."/>
            <person name="Enke T.N."/>
            <person name="Saavedra J."/>
            <person name="Cermak N."/>
            <person name="Cordero O.X."/>
        </authorList>
    </citation>
    <scope>NUCLEOTIDE SEQUENCE</scope>
    <source>
        <strain evidence="1">I2M19</strain>
    </source>
</reference>
<sequence length="173" mass="20298">MKKNLLLYILLFFLLVVNGFFLFDYMENSHDAKKSEAKNPLGFIVKELKFSEVQLKDFKRINKTQRREMELVDQALRRTKDALFEKISSASVRTKEIDSLTTIIGENQKTKENLVFKHLRSIQELCNEKQKQKFQSILKDALHKGKGRDGQRMPNLPQFRGREGHRPPPPPNR</sequence>
<accession>A0ACC5U739</accession>
<evidence type="ECO:0000313" key="2">
    <source>
        <dbReference type="Proteomes" id="UP001647509"/>
    </source>
</evidence>
<gene>
    <name evidence="1" type="ORF">KO493_05170</name>
</gene>
<name>A0ACC5U739_9FLAO</name>
<comment type="caution">
    <text evidence="1">The sequence shown here is derived from an EMBL/GenBank/DDBJ whole genome shotgun (WGS) entry which is preliminary data.</text>
</comment>